<protein>
    <submittedName>
        <fullName evidence="1">Uncharacterized protein</fullName>
    </submittedName>
</protein>
<dbReference type="AlphaFoldDB" id="A0AAV2FSD7"/>
<sequence>MEVCGKPMVTVPGNVIYLSTILGRDGSVPVHKCDWKCRNEHVCGNMYLCKLTALTHICDKNCNQRILYDNHTSLCRASGKMFPLSPSEEQAVRGVRRKIDAETSPPDTCAFKRRREAFHPSPFKRAFAAAVPSPICSQVGDGMDLS</sequence>
<dbReference type="Proteomes" id="UP001497516">
    <property type="component" value="Chromosome 7"/>
</dbReference>
<name>A0AAV2FSD7_9ROSI</name>
<proteinExistence type="predicted"/>
<gene>
    <name evidence="1" type="ORF">LTRI10_LOCUS40621</name>
</gene>
<organism evidence="1 2">
    <name type="scientific">Linum trigynum</name>
    <dbReference type="NCBI Taxonomy" id="586398"/>
    <lineage>
        <taxon>Eukaryota</taxon>
        <taxon>Viridiplantae</taxon>
        <taxon>Streptophyta</taxon>
        <taxon>Embryophyta</taxon>
        <taxon>Tracheophyta</taxon>
        <taxon>Spermatophyta</taxon>
        <taxon>Magnoliopsida</taxon>
        <taxon>eudicotyledons</taxon>
        <taxon>Gunneridae</taxon>
        <taxon>Pentapetalae</taxon>
        <taxon>rosids</taxon>
        <taxon>fabids</taxon>
        <taxon>Malpighiales</taxon>
        <taxon>Linaceae</taxon>
        <taxon>Linum</taxon>
    </lineage>
</organism>
<keyword evidence="2" id="KW-1185">Reference proteome</keyword>
<reference evidence="1 2" key="1">
    <citation type="submission" date="2024-04" db="EMBL/GenBank/DDBJ databases">
        <authorList>
            <person name="Fracassetti M."/>
        </authorList>
    </citation>
    <scope>NUCLEOTIDE SEQUENCE [LARGE SCALE GENOMIC DNA]</scope>
</reference>
<evidence type="ECO:0000313" key="1">
    <source>
        <dbReference type="EMBL" id="CAL1400495.1"/>
    </source>
</evidence>
<dbReference type="PANTHER" id="PTHR36372">
    <property type="entry name" value="EXPRESSED PROTEIN"/>
    <property type="match status" value="1"/>
</dbReference>
<accession>A0AAV2FSD7</accession>
<dbReference type="EMBL" id="OZ034820">
    <property type="protein sequence ID" value="CAL1400495.1"/>
    <property type="molecule type" value="Genomic_DNA"/>
</dbReference>
<evidence type="ECO:0000313" key="2">
    <source>
        <dbReference type="Proteomes" id="UP001497516"/>
    </source>
</evidence>